<name>A0AA41YYB1_9HYPH</name>
<accession>A0AA41YYB1</accession>
<evidence type="ECO:0000313" key="1">
    <source>
        <dbReference type="EMBL" id="MCW6507075.1"/>
    </source>
</evidence>
<sequence>MSKYYYPCTYEKACHVLWLVHVCGYSQTHAAIVVGLNVGTVCHVVHGRRFPHASPRPI</sequence>
<proteinExistence type="predicted"/>
<dbReference type="Proteomes" id="UP001165667">
    <property type="component" value="Unassembled WGS sequence"/>
</dbReference>
<dbReference type="EMBL" id="JAMOIM010000002">
    <property type="protein sequence ID" value="MCW6507075.1"/>
    <property type="molecule type" value="Genomic_DNA"/>
</dbReference>
<keyword evidence="2" id="KW-1185">Reference proteome</keyword>
<comment type="caution">
    <text evidence="1">The sequence shown here is derived from an EMBL/GenBank/DDBJ whole genome shotgun (WGS) entry which is preliminary data.</text>
</comment>
<reference evidence="1" key="1">
    <citation type="submission" date="2022-05" db="EMBL/GenBank/DDBJ databases">
        <authorList>
            <person name="Pankratov T."/>
        </authorList>
    </citation>
    <scope>NUCLEOTIDE SEQUENCE</scope>
    <source>
        <strain evidence="1">BP6-180914</strain>
    </source>
</reference>
<dbReference type="AlphaFoldDB" id="A0AA41YYB1"/>
<dbReference type="RefSeq" id="WP_282583447.1">
    <property type="nucleotide sequence ID" value="NZ_JAMOIM010000002.1"/>
</dbReference>
<gene>
    <name evidence="1" type="ORF">M8523_03465</name>
</gene>
<protein>
    <submittedName>
        <fullName evidence="1">Uncharacterized protein</fullName>
    </submittedName>
</protein>
<organism evidence="1 2">
    <name type="scientific">Lichenifustis flavocetrariae</name>
    <dbReference type="NCBI Taxonomy" id="2949735"/>
    <lineage>
        <taxon>Bacteria</taxon>
        <taxon>Pseudomonadati</taxon>
        <taxon>Pseudomonadota</taxon>
        <taxon>Alphaproteobacteria</taxon>
        <taxon>Hyphomicrobiales</taxon>
        <taxon>Lichenihabitantaceae</taxon>
        <taxon>Lichenifustis</taxon>
    </lineage>
</organism>
<evidence type="ECO:0000313" key="2">
    <source>
        <dbReference type="Proteomes" id="UP001165667"/>
    </source>
</evidence>